<dbReference type="Proteomes" id="UP001596002">
    <property type="component" value="Unassembled WGS sequence"/>
</dbReference>
<evidence type="ECO:0000313" key="2">
    <source>
        <dbReference type="Proteomes" id="UP001596002"/>
    </source>
</evidence>
<evidence type="ECO:0000313" key="1">
    <source>
        <dbReference type="EMBL" id="MFC4769473.1"/>
    </source>
</evidence>
<accession>A0ABV9Q6E0</accession>
<protein>
    <submittedName>
        <fullName evidence="1">Uncharacterized protein</fullName>
    </submittedName>
</protein>
<dbReference type="EMBL" id="JBHSHC010000132">
    <property type="protein sequence ID" value="MFC4769473.1"/>
    <property type="molecule type" value="Genomic_DNA"/>
</dbReference>
<name>A0ABV9Q6E0_9BACL</name>
<reference evidence="2" key="1">
    <citation type="journal article" date="2019" name="Int. J. Syst. Evol. Microbiol.">
        <title>The Global Catalogue of Microorganisms (GCM) 10K type strain sequencing project: providing services to taxonomists for standard genome sequencing and annotation.</title>
        <authorList>
            <consortium name="The Broad Institute Genomics Platform"/>
            <consortium name="The Broad Institute Genome Sequencing Center for Infectious Disease"/>
            <person name="Wu L."/>
            <person name="Ma J."/>
        </authorList>
    </citation>
    <scope>NUCLEOTIDE SEQUENCE [LARGE SCALE GENOMIC DNA]</scope>
    <source>
        <strain evidence="2">WYCCWR 12678</strain>
    </source>
</reference>
<proteinExistence type="predicted"/>
<gene>
    <name evidence="1" type="ORF">ACFO8Q_19260</name>
</gene>
<comment type="caution">
    <text evidence="1">The sequence shown here is derived from an EMBL/GenBank/DDBJ whole genome shotgun (WGS) entry which is preliminary data.</text>
</comment>
<organism evidence="1 2">
    <name type="scientific">Effusibacillus consociatus</name>
    <dbReference type="NCBI Taxonomy" id="1117041"/>
    <lineage>
        <taxon>Bacteria</taxon>
        <taxon>Bacillati</taxon>
        <taxon>Bacillota</taxon>
        <taxon>Bacilli</taxon>
        <taxon>Bacillales</taxon>
        <taxon>Alicyclobacillaceae</taxon>
        <taxon>Effusibacillus</taxon>
    </lineage>
</organism>
<keyword evidence="2" id="KW-1185">Reference proteome</keyword>
<dbReference type="RefSeq" id="WP_380028027.1">
    <property type="nucleotide sequence ID" value="NZ_JBHSHC010000132.1"/>
</dbReference>
<sequence>MREFLDATSKESKEKGITEEELLKELEKVREELWTFLEYFAIYTPSEFLLQWQ</sequence>